<dbReference type="InterPro" id="IPR003661">
    <property type="entry name" value="HisK_dim/P_dom"/>
</dbReference>
<dbReference type="Gene3D" id="1.10.287.130">
    <property type="match status" value="1"/>
</dbReference>
<dbReference type="OrthoDB" id="9813394at2"/>
<comment type="catalytic activity">
    <reaction evidence="1">
        <text>ATP + protein L-histidine = ADP + protein N-phospho-L-histidine.</text>
        <dbReference type="EC" id="2.7.13.3"/>
    </reaction>
</comment>
<dbReference type="InterPro" id="IPR003594">
    <property type="entry name" value="HATPase_dom"/>
</dbReference>
<evidence type="ECO:0000256" key="5">
    <source>
        <dbReference type="ARBA" id="ARBA00023015"/>
    </source>
</evidence>
<evidence type="ECO:0000313" key="11">
    <source>
        <dbReference type="EMBL" id="ATC65390.1"/>
    </source>
</evidence>
<evidence type="ECO:0000256" key="6">
    <source>
        <dbReference type="ARBA" id="ARBA00023125"/>
    </source>
</evidence>
<dbReference type="EMBL" id="CP023344">
    <property type="protein sequence ID" value="ATC65390.1"/>
    <property type="molecule type" value="Genomic_DNA"/>
</dbReference>
<dbReference type="SMART" id="SM00448">
    <property type="entry name" value="REC"/>
    <property type="match status" value="1"/>
</dbReference>
<dbReference type="PROSITE" id="PS50110">
    <property type="entry name" value="RESPONSE_REGULATORY"/>
    <property type="match status" value="1"/>
</dbReference>
<dbReference type="PROSITE" id="PS50109">
    <property type="entry name" value="HIS_KIN"/>
    <property type="match status" value="1"/>
</dbReference>
<keyword evidence="4" id="KW-0902">Two-component regulatory system</keyword>
<dbReference type="Gene3D" id="3.30.565.10">
    <property type="entry name" value="Histidine kinase-like ATPase, C-terminal domain"/>
    <property type="match status" value="1"/>
</dbReference>
<dbReference type="FunFam" id="3.40.50.2300:FF:000001">
    <property type="entry name" value="DNA-binding response regulator PhoB"/>
    <property type="match status" value="1"/>
</dbReference>
<keyword evidence="5" id="KW-0805">Transcription regulation</keyword>
<dbReference type="CDD" id="cd17538">
    <property type="entry name" value="REC_D1_PleD-like"/>
    <property type="match status" value="1"/>
</dbReference>
<feature type="domain" description="Response regulatory" evidence="10">
    <location>
        <begin position="5"/>
        <end position="121"/>
    </location>
</feature>
<protein>
    <recommendedName>
        <fullName evidence="2">histidine kinase</fullName>
        <ecNumber evidence="2">2.7.13.3</ecNumber>
    </recommendedName>
</protein>
<evidence type="ECO:0000256" key="8">
    <source>
        <dbReference type="PROSITE-ProRule" id="PRU00169"/>
    </source>
</evidence>
<evidence type="ECO:0000256" key="2">
    <source>
        <dbReference type="ARBA" id="ARBA00012438"/>
    </source>
</evidence>
<dbReference type="SMART" id="SM00387">
    <property type="entry name" value="HATPase_c"/>
    <property type="match status" value="1"/>
</dbReference>
<keyword evidence="6" id="KW-0238">DNA-binding</keyword>
<evidence type="ECO:0000259" key="10">
    <source>
        <dbReference type="PROSITE" id="PS50110"/>
    </source>
</evidence>
<keyword evidence="7" id="KW-0804">Transcription</keyword>
<reference evidence="11 12" key="1">
    <citation type="submission" date="2017-09" db="EMBL/GenBank/DDBJ databases">
        <title>Complete genome sequence of Verrucomicrobial strain HZ-65, isolated from freshwater.</title>
        <authorList>
            <person name="Choi A."/>
        </authorList>
    </citation>
    <scope>NUCLEOTIDE SEQUENCE [LARGE SCALE GENOMIC DNA]</scope>
    <source>
        <strain evidence="11 12">HZ-65</strain>
    </source>
</reference>
<evidence type="ECO:0000259" key="9">
    <source>
        <dbReference type="PROSITE" id="PS50109"/>
    </source>
</evidence>
<evidence type="ECO:0000256" key="7">
    <source>
        <dbReference type="ARBA" id="ARBA00023163"/>
    </source>
</evidence>
<dbReference type="PRINTS" id="PR00344">
    <property type="entry name" value="BCTRLSENSOR"/>
</dbReference>
<keyword evidence="11" id="KW-0808">Transferase</keyword>
<feature type="domain" description="Histidine kinase" evidence="9">
    <location>
        <begin position="152"/>
        <end position="368"/>
    </location>
</feature>
<dbReference type="SUPFAM" id="SSF55874">
    <property type="entry name" value="ATPase domain of HSP90 chaperone/DNA topoisomerase II/histidine kinase"/>
    <property type="match status" value="1"/>
</dbReference>
<dbReference type="Gene3D" id="3.40.50.2300">
    <property type="match status" value="1"/>
</dbReference>
<dbReference type="PANTHER" id="PTHR43547:SF2">
    <property type="entry name" value="HYBRID SIGNAL TRANSDUCTION HISTIDINE KINASE C"/>
    <property type="match status" value="1"/>
</dbReference>
<dbReference type="InterPro" id="IPR036890">
    <property type="entry name" value="HATPase_C_sf"/>
</dbReference>
<evidence type="ECO:0000313" key="12">
    <source>
        <dbReference type="Proteomes" id="UP000217265"/>
    </source>
</evidence>
<dbReference type="CDD" id="cd00082">
    <property type="entry name" value="HisKA"/>
    <property type="match status" value="1"/>
</dbReference>
<dbReference type="EC" id="2.7.13.3" evidence="2"/>
<dbReference type="PANTHER" id="PTHR43547">
    <property type="entry name" value="TWO-COMPONENT HISTIDINE KINASE"/>
    <property type="match status" value="1"/>
</dbReference>
<dbReference type="InterPro" id="IPR001789">
    <property type="entry name" value="Sig_transdc_resp-reg_receiver"/>
</dbReference>
<dbReference type="InterPro" id="IPR005467">
    <property type="entry name" value="His_kinase_dom"/>
</dbReference>
<dbReference type="GO" id="GO:0000155">
    <property type="term" value="F:phosphorelay sensor kinase activity"/>
    <property type="evidence" value="ECO:0007669"/>
    <property type="project" value="InterPro"/>
</dbReference>
<dbReference type="KEGG" id="vbh:CMV30_16360"/>
<keyword evidence="11" id="KW-0418">Kinase</keyword>
<dbReference type="AlphaFoldDB" id="A0A290QDV0"/>
<feature type="modified residue" description="4-aspartylphosphate" evidence="8">
    <location>
        <position position="54"/>
    </location>
</feature>
<gene>
    <name evidence="11" type="ORF">CMV30_16360</name>
</gene>
<dbReference type="SUPFAM" id="SSF47384">
    <property type="entry name" value="Homodimeric domain of signal transducing histidine kinase"/>
    <property type="match status" value="1"/>
</dbReference>
<dbReference type="GO" id="GO:0003677">
    <property type="term" value="F:DNA binding"/>
    <property type="evidence" value="ECO:0007669"/>
    <property type="project" value="UniProtKB-KW"/>
</dbReference>
<name>A0A290QDV0_9BACT</name>
<dbReference type="SUPFAM" id="SSF52172">
    <property type="entry name" value="CheY-like"/>
    <property type="match status" value="1"/>
</dbReference>
<organism evidence="11 12">
    <name type="scientific">Nibricoccus aquaticus</name>
    <dbReference type="NCBI Taxonomy" id="2576891"/>
    <lineage>
        <taxon>Bacteria</taxon>
        <taxon>Pseudomonadati</taxon>
        <taxon>Verrucomicrobiota</taxon>
        <taxon>Opitutia</taxon>
        <taxon>Opitutales</taxon>
        <taxon>Opitutaceae</taxon>
        <taxon>Nibricoccus</taxon>
    </lineage>
</organism>
<sequence>MSSPKILVVDDQPVNVQLLKRKLEREGIQVIAAYTGQDALDLVPAEKPDLILLDVMMPDMDGMEVCQRLQETEDTRSIPVIFITARSSKESKLEGLAVGAVDYITKPIDLDETLARVQTQLRFVAINREMVDLQRRLQESRRAATVGAVTQGIAHNLNNLLGVVLGYLDLIKAHHTKPEFVKKNAEHVENAVQRIVNIIKQLSTLVVKSRPPMLKFSLQRLIEDGVNRYQNDFKITEPVTIDNPLGDQPVETHVEIFEDIVAKLLINAWESYGYNATGKRPIAITTRLVDMPGSTRAVEIRIEDRGTGIAARIRDTMFEPFVSTKETVGVGMGLTVARHALRNLGGEINVIDRPGGGSVAVLTHPLEKKIRKTPVTEPPFP</sequence>
<evidence type="ECO:0000256" key="1">
    <source>
        <dbReference type="ARBA" id="ARBA00000085"/>
    </source>
</evidence>
<evidence type="ECO:0000256" key="4">
    <source>
        <dbReference type="ARBA" id="ARBA00023012"/>
    </source>
</evidence>
<dbReference type="InterPro" id="IPR004358">
    <property type="entry name" value="Sig_transdc_His_kin-like_C"/>
</dbReference>
<dbReference type="RefSeq" id="WP_096057020.1">
    <property type="nucleotide sequence ID" value="NZ_CP023344.1"/>
</dbReference>
<keyword evidence="12" id="KW-1185">Reference proteome</keyword>
<dbReference type="Proteomes" id="UP000217265">
    <property type="component" value="Chromosome"/>
</dbReference>
<dbReference type="Pfam" id="PF00072">
    <property type="entry name" value="Response_reg"/>
    <property type="match status" value="1"/>
</dbReference>
<dbReference type="InterPro" id="IPR036097">
    <property type="entry name" value="HisK_dim/P_sf"/>
</dbReference>
<keyword evidence="3 8" id="KW-0597">Phosphoprotein</keyword>
<dbReference type="Pfam" id="PF02518">
    <property type="entry name" value="HATPase_c"/>
    <property type="match status" value="1"/>
</dbReference>
<proteinExistence type="predicted"/>
<accession>A0A290QDV0</accession>
<dbReference type="InterPro" id="IPR011006">
    <property type="entry name" value="CheY-like_superfamily"/>
</dbReference>
<evidence type="ECO:0000256" key="3">
    <source>
        <dbReference type="ARBA" id="ARBA00022553"/>
    </source>
</evidence>